<dbReference type="KEGG" id="hco:LOKO_01928"/>
<evidence type="ECO:0000259" key="3">
    <source>
        <dbReference type="PROSITE" id="PS50887"/>
    </source>
</evidence>
<name>A0A120JW27_9GAMM</name>
<dbReference type="InterPro" id="IPR000160">
    <property type="entry name" value="GGDEF_dom"/>
</dbReference>
<feature type="coiled-coil region" evidence="2">
    <location>
        <begin position="198"/>
        <end position="230"/>
    </location>
</feature>
<dbReference type="Pfam" id="PF13185">
    <property type="entry name" value="GAF_2"/>
    <property type="match status" value="2"/>
</dbReference>
<dbReference type="GO" id="GO:0052621">
    <property type="term" value="F:diguanylate cyclase activity"/>
    <property type="evidence" value="ECO:0007669"/>
    <property type="project" value="UniProtKB-EC"/>
</dbReference>
<organism evidence="4 5">
    <name type="scientific">Halomonas chromatireducens</name>
    <dbReference type="NCBI Taxonomy" id="507626"/>
    <lineage>
        <taxon>Bacteria</taxon>
        <taxon>Pseudomonadati</taxon>
        <taxon>Pseudomonadota</taxon>
        <taxon>Gammaproteobacteria</taxon>
        <taxon>Oceanospirillales</taxon>
        <taxon>Halomonadaceae</taxon>
        <taxon>Halomonas</taxon>
    </lineage>
</organism>
<dbReference type="SMART" id="SM00065">
    <property type="entry name" value="GAF"/>
    <property type="match status" value="2"/>
</dbReference>
<dbReference type="InterPro" id="IPR029016">
    <property type="entry name" value="GAF-like_dom_sf"/>
</dbReference>
<dbReference type="NCBIfam" id="TIGR00254">
    <property type="entry name" value="GGDEF"/>
    <property type="match status" value="1"/>
</dbReference>
<dbReference type="Pfam" id="PF00990">
    <property type="entry name" value="GGDEF"/>
    <property type="match status" value="1"/>
</dbReference>
<comment type="cofactor">
    <cofactor evidence="1">
        <name>Mg(2+)</name>
        <dbReference type="ChEBI" id="CHEBI:18420"/>
    </cofactor>
</comment>
<dbReference type="CDD" id="cd01949">
    <property type="entry name" value="GGDEF"/>
    <property type="match status" value="1"/>
</dbReference>
<proteinExistence type="predicted"/>
<dbReference type="EMBL" id="CP014226">
    <property type="protein sequence ID" value="AMD00996.1"/>
    <property type="molecule type" value="Genomic_DNA"/>
</dbReference>
<dbReference type="OrthoDB" id="9776960at2"/>
<accession>A0A120JW27</accession>
<dbReference type="EC" id="2.7.7.65" evidence="4"/>
<keyword evidence="2" id="KW-0175">Coiled coil</keyword>
<dbReference type="PANTHER" id="PTHR46663:SF2">
    <property type="entry name" value="GGDEF DOMAIN-CONTAINING PROTEIN"/>
    <property type="match status" value="1"/>
</dbReference>
<evidence type="ECO:0000313" key="5">
    <source>
        <dbReference type="Proteomes" id="UP000063387"/>
    </source>
</evidence>
<dbReference type="FunFam" id="3.30.70.270:FF:000001">
    <property type="entry name" value="Diguanylate cyclase domain protein"/>
    <property type="match status" value="1"/>
</dbReference>
<dbReference type="PATRIC" id="fig|507626.3.peg.1925"/>
<dbReference type="PROSITE" id="PS50887">
    <property type="entry name" value="GGDEF"/>
    <property type="match status" value="1"/>
</dbReference>
<dbReference type="Gene3D" id="3.30.450.40">
    <property type="match status" value="2"/>
</dbReference>
<sequence>MTFGDGVVPSSAYQALLDKVSELEKAERVQRALYAISELSGAQLEMSVMLSRLHGIISELMYADNFFIARYDQDSQHVRFLYFADVATPFSDVTAAGMEAPIPLDEIEYSLTWYTIRLGKPLRGTLDKIGAELPGEFRPLGVAPKDWLGVPMLEGSQVHGILVVQHYEEAEVYGPEDQALLSFVASHILTTLQRREYRENLERAVALRTRELADANAKLLQEIAERKRNELIQRALYHIAEQAGDTGREKDFYRTIHYQLGSLLYADNFFIALLVDDGEAIDFAYYANDYDPPSPKRRLRDGLTEHVLRLGADVLLDKRQIAALEAEGSITIKGRRPHSWLGVPLRCEGRVLGVMAVQSYRDDTLFQPKDSELLRFVSSQIASSLERKRALASLREAKATLELRVRERTWELEKEIATRKTVEQQLKHEVMHDHLTGLPNRAHLLERLEQLPKRHEAGGERSGFAIMFLDVDSFKAINDEHGHIMGDMVLREIAERLKQSVRPPGLAARLSGDEFAILLEGIEHAEEAVTVATRFLRALEHPVSLAGISLNVSVSIGIAMLDEHEMTHSDVLGRADKAMYQAKSEGRSLYRLYSSSSESSPGER</sequence>
<feature type="domain" description="GGDEF" evidence="3">
    <location>
        <begin position="462"/>
        <end position="595"/>
    </location>
</feature>
<dbReference type="SUPFAM" id="SSF55781">
    <property type="entry name" value="GAF domain-like"/>
    <property type="match status" value="2"/>
</dbReference>
<keyword evidence="5" id="KW-1185">Reference proteome</keyword>
<evidence type="ECO:0000313" key="4">
    <source>
        <dbReference type="EMBL" id="AMD00996.1"/>
    </source>
</evidence>
<evidence type="ECO:0000256" key="1">
    <source>
        <dbReference type="ARBA" id="ARBA00001946"/>
    </source>
</evidence>
<dbReference type="Proteomes" id="UP000063387">
    <property type="component" value="Chromosome"/>
</dbReference>
<dbReference type="RefSeq" id="WP_066448194.1">
    <property type="nucleotide sequence ID" value="NZ_CP014226.1"/>
</dbReference>
<dbReference type="PANTHER" id="PTHR46663">
    <property type="entry name" value="DIGUANYLATE CYCLASE DGCT-RELATED"/>
    <property type="match status" value="1"/>
</dbReference>
<dbReference type="STRING" id="507626.LOKO_01928"/>
<reference evidence="4 5" key="2">
    <citation type="submission" date="2016-02" db="EMBL/GenBank/DDBJ databases">
        <authorList>
            <person name="Wen L."/>
            <person name="He K."/>
            <person name="Yang H."/>
        </authorList>
    </citation>
    <scope>NUCLEOTIDE SEQUENCE [LARGE SCALE GENOMIC DNA]</scope>
    <source>
        <strain evidence="4 5">AGD 8-3</strain>
    </source>
</reference>
<dbReference type="SUPFAM" id="SSF55073">
    <property type="entry name" value="Nucleotide cyclase"/>
    <property type="match status" value="1"/>
</dbReference>
<keyword evidence="4" id="KW-0548">Nucleotidyltransferase</keyword>
<dbReference type="InterPro" id="IPR052163">
    <property type="entry name" value="DGC-Regulatory_Protein"/>
</dbReference>
<evidence type="ECO:0000256" key="2">
    <source>
        <dbReference type="SAM" id="Coils"/>
    </source>
</evidence>
<dbReference type="InterPro" id="IPR043128">
    <property type="entry name" value="Rev_trsase/Diguanyl_cyclase"/>
</dbReference>
<protein>
    <submittedName>
        <fullName evidence="4">Putative diguanylate cyclase YegE</fullName>
        <ecNumber evidence="4">2.7.7.65</ecNumber>
    </submittedName>
</protein>
<reference evidence="4 5" key="1">
    <citation type="journal article" date="2016" name="Genome Announc.">
        <title>Draft Genome Sequence of 'Halomonas chromatireducens' Strain AGD 8-3, a Haloalkaliphilic Chromate- and Selenite-Reducing Gammaproteobacterium.</title>
        <authorList>
            <person name="Sharko F.S."/>
            <person name="Shapovalova A.A."/>
            <person name="Tsygankova S.V."/>
            <person name="Komova A.V."/>
            <person name="Boulygina E.S."/>
            <person name="Teslyuk A.B."/>
            <person name="Gotovtsev P.M."/>
            <person name="Namsaraev Z.B."/>
            <person name="Khijniak T.V."/>
            <person name="Nedoluzhko A.V."/>
            <person name="Vasilov R.G."/>
        </authorList>
    </citation>
    <scope>NUCLEOTIDE SEQUENCE [LARGE SCALE GENOMIC DNA]</scope>
    <source>
        <strain evidence="4 5">AGD 8-3</strain>
    </source>
</reference>
<dbReference type="AlphaFoldDB" id="A0A120JW27"/>
<dbReference type="InterPro" id="IPR029787">
    <property type="entry name" value="Nucleotide_cyclase"/>
</dbReference>
<dbReference type="InterPro" id="IPR003018">
    <property type="entry name" value="GAF"/>
</dbReference>
<gene>
    <name evidence="4" type="primary">yegE_4</name>
    <name evidence="4" type="ORF">LOKO_01928</name>
</gene>
<keyword evidence="4" id="KW-0808">Transferase</keyword>
<dbReference type="SMART" id="SM00267">
    <property type="entry name" value="GGDEF"/>
    <property type="match status" value="1"/>
</dbReference>
<dbReference type="Gene3D" id="3.30.70.270">
    <property type="match status" value="1"/>
</dbReference>